<evidence type="ECO:0000259" key="2">
    <source>
        <dbReference type="SMART" id="SM00460"/>
    </source>
</evidence>
<dbReference type="InterPro" id="IPR038765">
    <property type="entry name" value="Papain-like_cys_pep_sf"/>
</dbReference>
<feature type="domain" description="Transglutaminase-like" evidence="2">
    <location>
        <begin position="218"/>
        <end position="276"/>
    </location>
</feature>
<dbReference type="Gene3D" id="3.10.620.30">
    <property type="match status" value="1"/>
</dbReference>
<dbReference type="PROSITE" id="PS51257">
    <property type="entry name" value="PROKAR_LIPOPROTEIN"/>
    <property type="match status" value="1"/>
</dbReference>
<dbReference type="PANTHER" id="PTHR33490">
    <property type="entry name" value="BLR5614 PROTEIN-RELATED"/>
    <property type="match status" value="1"/>
</dbReference>
<dbReference type="InterPro" id="IPR002931">
    <property type="entry name" value="Transglutaminase-like"/>
</dbReference>
<protein>
    <submittedName>
        <fullName evidence="3">Transglutaminase-like superfamily protein</fullName>
    </submittedName>
</protein>
<evidence type="ECO:0000313" key="3">
    <source>
        <dbReference type="EMBL" id="SEO46150.1"/>
    </source>
</evidence>
<keyword evidence="1" id="KW-0732">Signal</keyword>
<dbReference type="STRING" id="79604.AAY81_00710"/>
<keyword evidence="4" id="KW-1185">Reference proteome</keyword>
<organism evidence="3 4">
    <name type="scientific">Denitrobacterium detoxificans</name>
    <dbReference type="NCBI Taxonomy" id="79604"/>
    <lineage>
        <taxon>Bacteria</taxon>
        <taxon>Bacillati</taxon>
        <taxon>Actinomycetota</taxon>
        <taxon>Coriobacteriia</taxon>
        <taxon>Eggerthellales</taxon>
        <taxon>Eggerthellaceae</taxon>
        <taxon>Denitrobacterium</taxon>
    </lineage>
</organism>
<dbReference type="SUPFAM" id="SSF54001">
    <property type="entry name" value="Cysteine proteinases"/>
    <property type="match status" value="1"/>
</dbReference>
<sequence>MAKHTWIIALACAALCVALAACSGGGESEKTNPSSETSGSPLNAPATIEAQTFNDGAAISSNGASIDTSQVANGYVAAKGTSSSRLKFQVTKGDMSYNYDLPSDGSPIYCPINMGDGEYSFRVMQNTSGQNYVEIASTQENVSLTSEFSPFLQPNVYCDYNESSECVSVARSLTAQASNQGEAVQAICEYIINNISYDTSKADTLRTATGYIPSPDDTLASGTGICFDYASLGCAMLRSQGIPCQIITGYVSPDDIYHAWIMVYIDGVWKCGEFSVSRNTWSRVDLTFAASSGNVSQVGDGKNYTVRYTY</sequence>
<dbReference type="OrthoDB" id="9788327at2"/>
<dbReference type="PANTHER" id="PTHR33490:SF6">
    <property type="entry name" value="SLL1049 PROTEIN"/>
    <property type="match status" value="1"/>
</dbReference>
<proteinExistence type="predicted"/>
<evidence type="ECO:0000256" key="1">
    <source>
        <dbReference type="SAM" id="SignalP"/>
    </source>
</evidence>
<accession>A0A1H8PW17</accession>
<dbReference type="EMBL" id="FOEC01000001">
    <property type="protein sequence ID" value="SEO46150.1"/>
    <property type="molecule type" value="Genomic_DNA"/>
</dbReference>
<dbReference type="SMART" id="SM00460">
    <property type="entry name" value="TGc"/>
    <property type="match status" value="1"/>
</dbReference>
<evidence type="ECO:0000313" key="4">
    <source>
        <dbReference type="Proteomes" id="UP000182975"/>
    </source>
</evidence>
<dbReference type="Pfam" id="PF01841">
    <property type="entry name" value="Transglut_core"/>
    <property type="match status" value="1"/>
</dbReference>
<name>A0A1H8PW17_9ACTN</name>
<feature type="signal peptide" evidence="1">
    <location>
        <begin position="1"/>
        <end position="20"/>
    </location>
</feature>
<feature type="chain" id="PRO_5010364351" evidence="1">
    <location>
        <begin position="21"/>
        <end position="310"/>
    </location>
</feature>
<gene>
    <name evidence="3" type="ORF">SAMN02910314_00337</name>
</gene>
<dbReference type="Proteomes" id="UP000182975">
    <property type="component" value="Unassembled WGS sequence"/>
</dbReference>
<reference evidence="4" key="1">
    <citation type="submission" date="2016-10" db="EMBL/GenBank/DDBJ databases">
        <authorList>
            <person name="Varghese N."/>
        </authorList>
    </citation>
    <scope>NUCLEOTIDE SEQUENCE [LARGE SCALE GENOMIC DNA]</scope>
    <source>
        <strain evidence="4">DSM 21843</strain>
    </source>
</reference>
<dbReference type="RefSeq" id="WP_066660141.1">
    <property type="nucleotide sequence ID" value="NZ_CP011402.1"/>
</dbReference>
<dbReference type="AlphaFoldDB" id="A0A1H8PW17"/>